<keyword evidence="3" id="KW-1185">Reference proteome</keyword>
<keyword evidence="1" id="KW-1133">Transmembrane helix</keyword>
<protein>
    <submittedName>
        <fullName evidence="2">Uncharacterized protein</fullName>
    </submittedName>
</protein>
<evidence type="ECO:0000256" key="1">
    <source>
        <dbReference type="SAM" id="Phobius"/>
    </source>
</evidence>
<feature type="transmembrane region" description="Helical" evidence="1">
    <location>
        <begin position="12"/>
        <end position="38"/>
    </location>
</feature>
<sequence>MGRKGGEVALRSTVGVAAVRAVSVIALLLLGYLVALALGPQLRDPAPAWLQWFGRPGSWQTIALVVAVLVLLGILVVRAQGVRRPGAPVAIVAGLALISAVLGLASYWDCHDDEHPRFFRPLMFTASVVKGGTGDQSLSGQTCPSPTPVALEIARLSALAAIFLSVVGVAAALFRSRMDRLRVYFARSITAVVDVDDDTLSMVSAVARTMDPRATLVLITTSLDHPCVPEARNHGARVVAVDFDRPDTLRSLSLWRKLDRLYLLSADPSSNLLRLKVIADRLAEVSRKQRLPLIVRIDDPWQAEAWRATHFGGSDTRWAADAVGKYEVTARRLLDRIISTDGVGRVLICGTSRLTLALCSNMAQRQLERDYYAAPDEDPLPRLVLVAENAEAYEQDYAMSRRRLGVSASSMQIQTVAEKPSVPVLASLLADKDAGGTAVILVDRDGSTTSSIDTTTGTRLAARFPTTPIYAWDASAQVTEDRLSLIGKLRTYRLSMDLPEGQAQDAWERAARLIHDRYAAESGHRSAGTRPWAELDEFYRESNRRQVRNALWMVEQIGGHTWNAWNDTSDKAETPNLRGLPPLDQLRLLGFERDEAIAMARAEHEDWCRYYRASGWRYGPTRDDARKIHDKLVDWASIEADPDLLNAALGSLAATLSKLRELGYRSRPARDRHEWQRFRRIGHVVAEQRDVAWTWKTTSGETMRAEAGDWAVRDVDGGEYWSVRDDIFRATYQHVEGDRWQRRGTVRARRAEDGETVATLEGSVRPASGDWVVRGDQGEQWVVPGEQFTRRYDGPLTESRVAVGSAESRPLTIE</sequence>
<gene>
    <name evidence="2" type="ORF">MPUL_05180</name>
</gene>
<feature type="transmembrane region" description="Helical" evidence="1">
    <location>
        <begin position="89"/>
        <end position="108"/>
    </location>
</feature>
<dbReference type="Proteomes" id="UP000467252">
    <property type="component" value="Chromosome"/>
</dbReference>
<accession>A0A7I7UE67</accession>
<reference evidence="2 3" key="1">
    <citation type="journal article" date="2019" name="Emerg. Microbes Infect.">
        <title>Comprehensive subspecies identification of 175 nontuberculous mycobacteria species based on 7547 genomic profiles.</title>
        <authorList>
            <person name="Matsumoto Y."/>
            <person name="Kinjo T."/>
            <person name="Motooka D."/>
            <person name="Nabeya D."/>
            <person name="Jung N."/>
            <person name="Uechi K."/>
            <person name="Horii T."/>
            <person name="Iida T."/>
            <person name="Fujita J."/>
            <person name="Nakamura S."/>
        </authorList>
    </citation>
    <scope>NUCLEOTIDE SEQUENCE [LARGE SCALE GENOMIC DNA]</scope>
    <source>
        <strain evidence="2 3">JCM 6370</strain>
    </source>
</reference>
<feature type="transmembrane region" description="Helical" evidence="1">
    <location>
        <begin position="58"/>
        <end position="77"/>
    </location>
</feature>
<dbReference type="Gene3D" id="6.20.350.10">
    <property type="match status" value="1"/>
</dbReference>
<dbReference type="AlphaFoldDB" id="A0A7I7UE67"/>
<dbReference type="EMBL" id="AP022599">
    <property type="protein sequence ID" value="BBY79360.1"/>
    <property type="molecule type" value="Genomic_DNA"/>
</dbReference>
<organism evidence="2 3">
    <name type="scientific">Mycolicibacterium pulveris</name>
    <name type="common">Mycobacterium pulveris</name>
    <dbReference type="NCBI Taxonomy" id="36813"/>
    <lineage>
        <taxon>Bacteria</taxon>
        <taxon>Bacillati</taxon>
        <taxon>Actinomycetota</taxon>
        <taxon>Actinomycetes</taxon>
        <taxon>Mycobacteriales</taxon>
        <taxon>Mycobacteriaceae</taxon>
        <taxon>Mycolicibacterium</taxon>
    </lineage>
</organism>
<evidence type="ECO:0000313" key="3">
    <source>
        <dbReference type="Proteomes" id="UP000467252"/>
    </source>
</evidence>
<proteinExistence type="predicted"/>
<keyword evidence="1" id="KW-0472">Membrane</keyword>
<name>A0A7I7UE67_MYCPV</name>
<keyword evidence="1" id="KW-0812">Transmembrane</keyword>
<evidence type="ECO:0000313" key="2">
    <source>
        <dbReference type="EMBL" id="BBY79360.1"/>
    </source>
</evidence>